<name>A0A1G8P1W5_ANEMI</name>
<dbReference type="AlphaFoldDB" id="A0A1G8P1W5"/>
<reference evidence="1 2" key="1">
    <citation type="submission" date="2016-10" db="EMBL/GenBank/DDBJ databases">
        <authorList>
            <person name="de Groot N.N."/>
        </authorList>
    </citation>
    <scope>NUCLEOTIDE SEQUENCE [LARGE SCALE GENOMIC DNA]</scope>
    <source>
        <strain evidence="1 2">DSM 2895</strain>
    </source>
</reference>
<dbReference type="EMBL" id="FNED01000008">
    <property type="protein sequence ID" value="SDI86248.1"/>
    <property type="molecule type" value="Genomic_DNA"/>
</dbReference>
<evidence type="ECO:0000313" key="2">
    <source>
        <dbReference type="Proteomes" id="UP000182836"/>
    </source>
</evidence>
<accession>A0A1G8P1W5</accession>
<gene>
    <name evidence="1" type="ORF">SAMN04487909_108204</name>
</gene>
<organism evidence="1 2">
    <name type="scientific">Aneurinibacillus migulanus</name>
    <name type="common">Bacillus migulanus</name>
    <dbReference type="NCBI Taxonomy" id="47500"/>
    <lineage>
        <taxon>Bacteria</taxon>
        <taxon>Bacillati</taxon>
        <taxon>Bacillota</taxon>
        <taxon>Bacilli</taxon>
        <taxon>Bacillales</taxon>
        <taxon>Paenibacillaceae</taxon>
        <taxon>Aneurinibacillus group</taxon>
        <taxon>Aneurinibacillus</taxon>
    </lineage>
</organism>
<proteinExistence type="predicted"/>
<protein>
    <submittedName>
        <fullName evidence="1">Uncharacterized protein</fullName>
    </submittedName>
</protein>
<dbReference type="Proteomes" id="UP000182836">
    <property type="component" value="Unassembled WGS sequence"/>
</dbReference>
<sequence>MLEHSHDRGFPLLMAVGVSYTKVMKTNCKRCMIASGTKTEGR</sequence>
<evidence type="ECO:0000313" key="1">
    <source>
        <dbReference type="EMBL" id="SDI86248.1"/>
    </source>
</evidence>